<evidence type="ECO:0000256" key="5">
    <source>
        <dbReference type="ARBA" id="ARBA00023136"/>
    </source>
</evidence>
<dbReference type="Pfam" id="PF13567">
    <property type="entry name" value="DUF4131"/>
    <property type="match status" value="1"/>
</dbReference>
<evidence type="ECO:0000259" key="7">
    <source>
        <dbReference type="Pfam" id="PF03772"/>
    </source>
</evidence>
<dbReference type="NCBIfam" id="TIGR00360">
    <property type="entry name" value="ComEC_N-term"/>
    <property type="match status" value="1"/>
</dbReference>
<dbReference type="Proteomes" id="UP000595618">
    <property type="component" value="Chromosome"/>
</dbReference>
<reference evidence="9 10" key="1">
    <citation type="submission" date="2020-07" db="EMBL/GenBank/DDBJ databases">
        <title>Huge and variable diversity of episymbiotic CPR bacteria and DPANN archaea in groundwater ecosystems.</title>
        <authorList>
            <person name="He C.Y."/>
            <person name="Keren R."/>
            <person name="Whittaker M."/>
            <person name="Farag I.F."/>
            <person name="Doudna J."/>
            <person name="Cate J.H.D."/>
            <person name="Banfield J.F."/>
        </authorList>
    </citation>
    <scope>NUCLEOTIDE SEQUENCE [LARGE SCALE GENOMIC DNA]</scope>
    <source>
        <strain evidence="9">NC_groundwater_541_Ag_S-0.1um_46_50</strain>
    </source>
</reference>
<gene>
    <name evidence="9" type="ORF">HYW89_03305</name>
</gene>
<dbReference type="PANTHER" id="PTHR30619:SF7">
    <property type="entry name" value="BETA-LACTAMASE DOMAIN PROTEIN"/>
    <property type="match status" value="1"/>
</dbReference>
<evidence type="ECO:0000313" key="10">
    <source>
        <dbReference type="Proteomes" id="UP000595618"/>
    </source>
</evidence>
<feature type="transmembrane region" description="Helical" evidence="6">
    <location>
        <begin position="406"/>
        <end position="426"/>
    </location>
</feature>
<organism evidence="9 10">
    <name type="scientific">Candidatus Sungiibacteriota bacterium</name>
    <dbReference type="NCBI Taxonomy" id="2750080"/>
    <lineage>
        <taxon>Bacteria</taxon>
        <taxon>Candidatus Sungiibacteriota</taxon>
    </lineage>
</organism>
<name>A0A7T5RIX4_9BACT</name>
<feature type="transmembrane region" description="Helical" evidence="6">
    <location>
        <begin position="29"/>
        <end position="47"/>
    </location>
</feature>
<evidence type="ECO:0000256" key="1">
    <source>
        <dbReference type="ARBA" id="ARBA00004651"/>
    </source>
</evidence>
<comment type="subcellular location">
    <subcellularLocation>
        <location evidence="1">Cell membrane</location>
        <topology evidence="1">Multi-pass membrane protein</topology>
    </subcellularLocation>
</comment>
<protein>
    <submittedName>
        <fullName evidence="9">ComEC family competence protein</fullName>
    </submittedName>
</protein>
<dbReference type="InterPro" id="IPR004477">
    <property type="entry name" value="ComEC_N"/>
</dbReference>
<keyword evidence="2" id="KW-1003">Cell membrane</keyword>
<dbReference type="InterPro" id="IPR052159">
    <property type="entry name" value="Competence_DNA_uptake"/>
</dbReference>
<proteinExistence type="predicted"/>
<dbReference type="InterPro" id="IPR025405">
    <property type="entry name" value="DUF4131"/>
</dbReference>
<feature type="domain" description="ComEC/Rec2-related protein" evidence="7">
    <location>
        <begin position="212"/>
        <end position="490"/>
    </location>
</feature>
<evidence type="ECO:0000259" key="8">
    <source>
        <dbReference type="Pfam" id="PF13567"/>
    </source>
</evidence>
<evidence type="ECO:0000256" key="3">
    <source>
        <dbReference type="ARBA" id="ARBA00022692"/>
    </source>
</evidence>
<evidence type="ECO:0000256" key="4">
    <source>
        <dbReference type="ARBA" id="ARBA00022989"/>
    </source>
</evidence>
<feature type="domain" description="DUF4131" evidence="8">
    <location>
        <begin position="25"/>
        <end position="172"/>
    </location>
</feature>
<feature type="transmembrane region" description="Helical" evidence="6">
    <location>
        <begin position="264"/>
        <end position="287"/>
    </location>
</feature>
<keyword evidence="5 6" id="KW-0472">Membrane</keyword>
<accession>A0A7T5RIX4</accession>
<feature type="transmembrane region" description="Helical" evidence="6">
    <location>
        <begin position="470"/>
        <end position="490"/>
    </location>
</feature>
<dbReference type="GO" id="GO:0005886">
    <property type="term" value="C:plasma membrane"/>
    <property type="evidence" value="ECO:0007669"/>
    <property type="project" value="UniProtKB-SubCell"/>
</dbReference>
<keyword evidence="3 6" id="KW-0812">Transmembrane</keyword>
<feature type="transmembrane region" description="Helical" evidence="6">
    <location>
        <begin position="54"/>
        <end position="72"/>
    </location>
</feature>
<dbReference type="PANTHER" id="PTHR30619">
    <property type="entry name" value="DNA INTERNALIZATION/COMPETENCE PROTEIN COMEC/REC2"/>
    <property type="match status" value="1"/>
</dbReference>
<dbReference type="EMBL" id="CP066690">
    <property type="protein sequence ID" value="QQG45005.1"/>
    <property type="molecule type" value="Genomic_DNA"/>
</dbReference>
<sequence>MTKSRIFLFLLLAFVAGVAVRSFISVSVFMIWFGILLAVVVVILGIFKKQKAATLYGFLFLAFLAGIFRFMAAEHSPPDLTALYGNPITIQGIVVEEPEQKETTQHLKVKIGSFAPNFYTLATTRKYPEYKMGDELKIAGLLQKPENYDDFDYISYLAKEDIYSTMSFPLIEKVGERRGNKLRISLSEIKKSFEEKIDRVLPEPHASFLKGLLLGERGSLPKDLVENFNRTGTTHIVALSGYNITLVGRFFVNLLLFLTIPFQISFWVASVAIMLFVILTGASPSVVRAGIMGILVLVANREGRSYHMTNALVLAGAVMIFQNPKILRFDTAFQLSFLATIGLVYLSPYVENYIDRIRFRLSQARARFILERKKSFKSKQILTETLSAQLMVLPLLIYLFGRVSFISPITNVLILLAVPYSMAVGFAAGALGFLWEPLSLVAGYAVWFLLEYKIRTIELFGSLPYASLQLGEWFLVPLVLGYGYVAFRLWKKAAKTQN</sequence>
<keyword evidence="4 6" id="KW-1133">Transmembrane helix</keyword>
<evidence type="ECO:0000256" key="6">
    <source>
        <dbReference type="SAM" id="Phobius"/>
    </source>
</evidence>
<dbReference type="Pfam" id="PF03772">
    <property type="entry name" value="Competence"/>
    <property type="match status" value="1"/>
</dbReference>
<feature type="transmembrane region" description="Helical" evidence="6">
    <location>
        <begin position="433"/>
        <end position="450"/>
    </location>
</feature>
<dbReference type="AlphaFoldDB" id="A0A7T5RIX4"/>
<evidence type="ECO:0000256" key="2">
    <source>
        <dbReference type="ARBA" id="ARBA00022475"/>
    </source>
</evidence>
<feature type="transmembrane region" description="Helical" evidence="6">
    <location>
        <begin position="332"/>
        <end position="350"/>
    </location>
</feature>
<feature type="transmembrane region" description="Helical" evidence="6">
    <location>
        <begin position="381"/>
        <end position="400"/>
    </location>
</feature>
<evidence type="ECO:0000313" key="9">
    <source>
        <dbReference type="EMBL" id="QQG45005.1"/>
    </source>
</evidence>